<feature type="compositionally biased region" description="Polar residues" evidence="1">
    <location>
        <begin position="95"/>
        <end position="104"/>
    </location>
</feature>
<protein>
    <submittedName>
        <fullName evidence="4">Uncharacterized protein LOC108674668 isoform X1</fullName>
    </submittedName>
</protein>
<feature type="chain" id="PRO_5034989074" evidence="2">
    <location>
        <begin position="37"/>
        <end position="1839"/>
    </location>
</feature>
<feature type="compositionally biased region" description="Basic and acidic residues" evidence="1">
    <location>
        <begin position="1506"/>
        <end position="1523"/>
    </location>
</feature>
<feature type="compositionally biased region" description="Basic residues" evidence="1">
    <location>
        <begin position="1466"/>
        <end position="1475"/>
    </location>
</feature>
<dbReference type="KEGG" id="hazt:108674668"/>
<feature type="compositionally biased region" description="Basic and acidic residues" evidence="1">
    <location>
        <begin position="1605"/>
        <end position="1615"/>
    </location>
</feature>
<reference evidence="4" key="1">
    <citation type="submission" date="2025-08" db="UniProtKB">
        <authorList>
            <consortium name="RefSeq"/>
        </authorList>
    </citation>
    <scope>IDENTIFICATION</scope>
    <source>
        <tissue evidence="4">Whole organism</tissue>
    </source>
</reference>
<name>A0A8B7NWF4_HYAAZ</name>
<evidence type="ECO:0000256" key="2">
    <source>
        <dbReference type="SAM" id="SignalP"/>
    </source>
</evidence>
<keyword evidence="3" id="KW-1185">Reference proteome</keyword>
<proteinExistence type="predicted"/>
<feature type="compositionally biased region" description="Polar residues" evidence="1">
    <location>
        <begin position="1209"/>
        <end position="1231"/>
    </location>
</feature>
<feature type="compositionally biased region" description="Basic and acidic residues" evidence="1">
    <location>
        <begin position="994"/>
        <end position="1007"/>
    </location>
</feature>
<evidence type="ECO:0000256" key="1">
    <source>
        <dbReference type="SAM" id="MobiDB-lite"/>
    </source>
</evidence>
<sequence length="1839" mass="205546">MLPSVHPTLSTAMLMRLQKSLLVLLVITLVATPGRATQSTHFRATRVHLSDNEAHISTPTTLFRDDAVPVDPKSLHVVSKIIGPGEGPEIETDDLTGSSGTTLPDSDDSKPPRTDFYSTTSVNNDIKRHGMQSTDFQQPILPPELDNQSSFKHASVTGGDNGDLDTGESAKFEVLRSVMRSGFGLQPRSSTTEKHKNLKKRESGIERIPYPPYPIPQFARSMEEIPSLEAIKHHPIIVRTRNSPNMASRTKRPQRQPSVHQPQPFLEYYLPKKTTGPVRYKLPQQLPSASAYTSSGVTPQAHGTRVQPRASNNPRRPPRHGTKIKQTPTAASTPPIFYRSKNPSGIKHPLQTISLPSQEYISSEYAPMHPLMFPSSKIETLPMPSNQHIYQTSLDSYPQVLANSYIPEVSLRDIYKSTTKFQPQLEFNPMPRPRQKPEIQSSAPKFQGLPTNFEMGSVYPTEILLPPERPTESLLPSRRPTESVLPLKPQKQSTEKKEVPTVINHIHITESKKSGINREITIGDPTVKIIDDNESELVIGGSTKSRKSNGSSGTMIRIVSPRGVNRQDTRDYEASINKASPGRHTHSKSEEENLRSHPLMAGHRFTQALKIPDTDHIPTFFMKPLRHRVTLHEDVEMLEKEHDSENSGGSFLSNIMNFFGQGNTRSQEKIRSDKTTQNRRKPVYRDRFEELIMNLDDESFDAFLTAVKVNKIFDKSLQRLKMNQGYPNSAKIFNRRSYQLPEENSEELADRMIEDFVSVLFQEYPTIAHQIQHDKPFFSASNEVEKNLFVIPEARVNDMTTYRGLQNFTENLHHFSNKYSGRTKQWADYLSHLLAERYLKSVKVSEPVRENLDIIVNGIQNNQIDRSDDWSQLKIRTEDFKSKREKILDESKKRYQNLDAGLASGEVRVQLGYNGTSGTPLHQILSEVLDEFIDFGNKDKASRENHENTESSPEFAHLFTPSFIKTLNRHLENKLRRSDQCNGADCPQNTRYKNPVESKVEKNSSREKSIGSRLLDYLRWFSTGKTDDKRSKTADRVNFHHFVNSKKSDFRSKNGEETKDDFMFEEIKEKYFGERSNGNKFFPEEDRKNSRESFSSKFTSKEVDVLLDYLIQSNLHTRSNHIGPYQYFSTPGFNQQMPLGLPNKGLSQSTGGVKAFNLAGDGGLTASAGYGGSINLAGHRGSSNLAGHGGSTTLVGHGGSTTLAGHGGSTTLAGHRGSSNPAGHGGSTSPAANGGSANLAGIGGVLGSLIGRYFGGVESPTQKGLGGIAGAAAPVITGYGLGNMAEASPLNGIDFNLHGAGRKPSENGLRQSDVRGAMNLGFSRGITPQLHNSPAPLGLHPSMVHSMTHDGLQTDIRPVSKFGSRLKNGRPNTGAGGHHNQGFNFRNSNKRNMGKNFNRFSASRPPGFNSHNYDYEDPDDYDYEFKMYSQIYSPNGKITSPHSTATFSDHNDYDHHNYRATSNNMRNHRKKKRRFRAKQRLEEYYDDYSEETHVLKSSDSNGSSRDSPDERDYSSEANSSDRTRPRRHRENKGSNRQPSRQELPSNSRAKKEEEKLDTSHKNEELARNGNSGTGDRTEDADGKVIINIGYPLPSSAESSTATVSDKADTNKEDPSSSKGFFKTLKNLFTSYSDLIQGPAKGTFAMFSNSDNQVDPASAKIAYSHRDPSSNVHTIITTSKFEDDAELEPPRITSHPRIPFTNSINNRHRVNIFPRHQRNRSFFDNAHSGSTAVHQHLPQQNILEEKKKNATDITFEQVSYTETVFGSSSETFRTPSPLHELDLDPLNPVKYGPPKTAEPTVPKVLTQPGTIYFNGQPMVRYDESAENNDARAKRLNSPTQ</sequence>
<dbReference type="OrthoDB" id="10644661at2759"/>
<feature type="region of interest" description="Disordered" evidence="1">
    <location>
        <begin position="1436"/>
        <end position="1475"/>
    </location>
</feature>
<feature type="compositionally biased region" description="Basic and acidic residues" evidence="1">
    <location>
        <begin position="1549"/>
        <end position="1566"/>
    </location>
</feature>
<organism evidence="3 4">
    <name type="scientific">Hyalella azteca</name>
    <name type="common">Amphipod</name>
    <dbReference type="NCBI Taxonomy" id="294128"/>
    <lineage>
        <taxon>Eukaryota</taxon>
        <taxon>Metazoa</taxon>
        <taxon>Ecdysozoa</taxon>
        <taxon>Arthropoda</taxon>
        <taxon>Crustacea</taxon>
        <taxon>Multicrustacea</taxon>
        <taxon>Malacostraca</taxon>
        <taxon>Eumalacostraca</taxon>
        <taxon>Peracarida</taxon>
        <taxon>Amphipoda</taxon>
        <taxon>Senticaudata</taxon>
        <taxon>Talitrida</taxon>
        <taxon>Talitroidea</taxon>
        <taxon>Hyalellidae</taxon>
        <taxon>Hyalella</taxon>
    </lineage>
</organism>
<feature type="region of interest" description="Disordered" evidence="1">
    <location>
        <begin position="424"/>
        <end position="451"/>
    </location>
</feature>
<feature type="region of interest" description="Disordered" evidence="1">
    <location>
        <begin position="1370"/>
        <end position="1393"/>
    </location>
</feature>
<feature type="compositionally biased region" description="Polar residues" evidence="1">
    <location>
        <begin position="289"/>
        <end position="298"/>
    </location>
</feature>
<accession>A0A8B7NWF4</accession>
<evidence type="ECO:0000313" key="4">
    <source>
        <dbReference type="RefSeq" id="XP_018018119.1"/>
    </source>
</evidence>
<feature type="compositionally biased region" description="Polar residues" evidence="1">
    <location>
        <begin position="1436"/>
        <end position="1448"/>
    </location>
</feature>
<feature type="region of interest" description="Disordered" evidence="1">
    <location>
        <begin position="289"/>
        <end position="335"/>
    </location>
</feature>
<dbReference type="RefSeq" id="XP_018018119.1">
    <property type="nucleotide sequence ID" value="XM_018162630.2"/>
</dbReference>
<dbReference type="Proteomes" id="UP000694843">
    <property type="component" value="Unplaced"/>
</dbReference>
<gene>
    <name evidence="4" type="primary">LOC108674668</name>
</gene>
<evidence type="ECO:0000313" key="3">
    <source>
        <dbReference type="Proteomes" id="UP000694843"/>
    </source>
</evidence>
<feature type="region of interest" description="Disordered" evidence="1">
    <location>
        <begin position="467"/>
        <end position="499"/>
    </location>
</feature>
<feature type="region of interest" description="Disordered" evidence="1">
    <location>
        <begin position="136"/>
        <end position="167"/>
    </location>
</feature>
<keyword evidence="2" id="KW-0732">Signal</keyword>
<feature type="region of interest" description="Disordered" evidence="1">
    <location>
        <begin position="1490"/>
        <end position="1617"/>
    </location>
</feature>
<feature type="compositionally biased region" description="Polar residues" evidence="1">
    <location>
        <begin position="1534"/>
        <end position="1547"/>
    </location>
</feature>
<feature type="region of interest" description="Disordered" evidence="1">
    <location>
        <begin position="1198"/>
        <end position="1232"/>
    </location>
</feature>
<dbReference type="GeneID" id="108674668"/>
<feature type="region of interest" description="Disordered" evidence="1">
    <location>
        <begin position="81"/>
        <end position="122"/>
    </location>
</feature>
<feature type="region of interest" description="Disordered" evidence="1">
    <location>
        <begin position="242"/>
        <end position="264"/>
    </location>
</feature>
<feature type="signal peptide" evidence="2">
    <location>
        <begin position="1"/>
        <end position="36"/>
    </location>
</feature>
<feature type="region of interest" description="Disordered" evidence="1">
    <location>
        <begin position="978"/>
        <end position="1007"/>
    </location>
</feature>